<reference evidence="2" key="1">
    <citation type="submission" date="2020-01" db="EMBL/GenBank/DDBJ databases">
        <authorList>
            <consortium name="DOE Joint Genome Institute"/>
            <person name="Haridas S."/>
            <person name="Albert R."/>
            <person name="Binder M."/>
            <person name="Bloem J."/>
            <person name="Labutti K."/>
            <person name="Salamov A."/>
            <person name="Andreopoulos B."/>
            <person name="Baker S.E."/>
            <person name="Barry K."/>
            <person name="Bills G."/>
            <person name="Bluhm B.H."/>
            <person name="Cannon C."/>
            <person name="Castanera R."/>
            <person name="Culley D.E."/>
            <person name="Daum C."/>
            <person name="Ezra D."/>
            <person name="Gonzalez J.B."/>
            <person name="Henrissat B."/>
            <person name="Kuo A."/>
            <person name="Liang C."/>
            <person name="Lipzen A."/>
            <person name="Lutzoni F."/>
            <person name="Magnuson J."/>
            <person name="Mondo S."/>
            <person name="Nolan M."/>
            <person name="Ohm R."/>
            <person name="Pangilinan J."/>
            <person name="Park H.-J."/>
            <person name="Ramirez L."/>
            <person name="Alfaro M."/>
            <person name="Sun H."/>
            <person name="Tritt A."/>
            <person name="Yoshinaga Y."/>
            <person name="Zwiers L.-H."/>
            <person name="Turgeon B.G."/>
            <person name="Goodwin S.B."/>
            <person name="Spatafora J.W."/>
            <person name="Crous P.W."/>
            <person name="Grigoriev I.V."/>
        </authorList>
    </citation>
    <scope>NUCLEOTIDE SEQUENCE</scope>
    <source>
        <strain evidence="2">CBS 394.84</strain>
    </source>
</reference>
<accession>A0A9P4GRH7</accession>
<keyword evidence="3" id="KW-1185">Reference proteome</keyword>
<dbReference type="EMBL" id="ML976614">
    <property type="protein sequence ID" value="KAF1850015.1"/>
    <property type="molecule type" value="Genomic_DNA"/>
</dbReference>
<feature type="transmembrane region" description="Helical" evidence="1">
    <location>
        <begin position="124"/>
        <end position="144"/>
    </location>
</feature>
<dbReference type="AlphaFoldDB" id="A0A9P4GRH7"/>
<feature type="transmembrane region" description="Helical" evidence="1">
    <location>
        <begin position="86"/>
        <end position="104"/>
    </location>
</feature>
<dbReference type="RefSeq" id="XP_040792578.1">
    <property type="nucleotide sequence ID" value="XM_040938828.1"/>
</dbReference>
<comment type="caution">
    <text evidence="2">The sequence shown here is derived from an EMBL/GenBank/DDBJ whole genome shotgun (WGS) entry which is preliminary data.</text>
</comment>
<feature type="transmembrane region" description="Helical" evidence="1">
    <location>
        <begin position="54"/>
        <end position="79"/>
    </location>
</feature>
<keyword evidence="1" id="KW-0472">Membrane</keyword>
<dbReference type="GeneID" id="63856085"/>
<name>A0A9P4GRH7_9PLEO</name>
<evidence type="ECO:0000313" key="3">
    <source>
        <dbReference type="Proteomes" id="UP000800039"/>
    </source>
</evidence>
<evidence type="ECO:0008006" key="4">
    <source>
        <dbReference type="Google" id="ProtNLM"/>
    </source>
</evidence>
<evidence type="ECO:0000313" key="2">
    <source>
        <dbReference type="EMBL" id="KAF1850015.1"/>
    </source>
</evidence>
<evidence type="ECO:0000256" key="1">
    <source>
        <dbReference type="SAM" id="Phobius"/>
    </source>
</evidence>
<keyword evidence="1" id="KW-0812">Transmembrane</keyword>
<dbReference type="Proteomes" id="UP000800039">
    <property type="component" value="Unassembled WGS sequence"/>
</dbReference>
<organism evidence="2 3">
    <name type="scientific">Cucurbitaria berberidis CBS 394.84</name>
    <dbReference type="NCBI Taxonomy" id="1168544"/>
    <lineage>
        <taxon>Eukaryota</taxon>
        <taxon>Fungi</taxon>
        <taxon>Dikarya</taxon>
        <taxon>Ascomycota</taxon>
        <taxon>Pezizomycotina</taxon>
        <taxon>Dothideomycetes</taxon>
        <taxon>Pleosporomycetidae</taxon>
        <taxon>Pleosporales</taxon>
        <taxon>Pleosporineae</taxon>
        <taxon>Cucurbitariaceae</taxon>
        <taxon>Cucurbitaria</taxon>
    </lineage>
</organism>
<sequence>MTIHCIGWLTLNLTMFSPFLTSNSVCDPSRVFHPTPNSIQLNLTQLRTSRLNSFLFFFLPFLLFYIIFDFLSLFFLFLLRVLFPPFLFPFLLLLFASLPLPPKIPHPQSFLHRFDLKILGGLEFFLLWGINFVWFGLVWCGFLVGRQLQLSVGRDPCTRLEGLAYVTTTAGTWRWDCGFSELRNIW</sequence>
<gene>
    <name evidence="2" type="ORF">K460DRAFT_9445</name>
</gene>
<proteinExistence type="predicted"/>
<keyword evidence="1" id="KW-1133">Transmembrane helix</keyword>
<protein>
    <recommendedName>
        <fullName evidence="4">Transmembrane protein</fullName>
    </recommendedName>
</protein>